<dbReference type="HOGENOM" id="CLU_079880_1_0_9"/>
<organism evidence="1 2">
    <name type="scientific">Enterococcus italicus (strain DSM 15952 / CCUG 50447 / LMG 22039 / TP 1.5)</name>
    <dbReference type="NCBI Taxonomy" id="888064"/>
    <lineage>
        <taxon>Bacteria</taxon>
        <taxon>Bacillati</taxon>
        <taxon>Bacillota</taxon>
        <taxon>Bacilli</taxon>
        <taxon>Lactobacillales</taxon>
        <taxon>Enterococcaceae</taxon>
        <taxon>Enterococcus</taxon>
    </lineage>
</organism>
<sequence>MTIIYPFFARKELVMYEEIVSLFTKHQNKEIAEQQASYLKNHFVFFGIKTPERRMLVRPYLKQWRQAEGIDWQFMEKLWQNEHRECQYVALDFLQSRQKELHFEDMERLLPLIQSKQWWDSIDSFDQIIGAIGLGDHRVDELMLVWAEDADFWLRRIAIDHQLGRREKTNEALLANILLKNMSEKEFFIKKAIGWAYEITQKPIQHG</sequence>
<accession>E6LGH3</accession>
<dbReference type="Gene3D" id="1.20.1660.10">
    <property type="entry name" value="Hypothetical protein (EF3068)"/>
    <property type="match status" value="1"/>
</dbReference>
<dbReference type="Proteomes" id="UP000010296">
    <property type="component" value="Unassembled WGS sequence"/>
</dbReference>
<comment type="caution">
    <text evidence="1">The sequence shown here is derived from an EMBL/GenBank/DDBJ whole genome shotgun (WGS) entry which is preliminary data.</text>
</comment>
<reference evidence="1 2" key="1">
    <citation type="submission" date="2010-12" db="EMBL/GenBank/DDBJ databases">
        <authorList>
            <person name="Muzny D."/>
            <person name="Qin X."/>
            <person name="Deng J."/>
            <person name="Jiang H."/>
            <person name="Liu Y."/>
            <person name="Qu J."/>
            <person name="Song X.-Z."/>
            <person name="Zhang L."/>
            <person name="Thornton R."/>
            <person name="Coyle M."/>
            <person name="Francisco L."/>
            <person name="Jackson L."/>
            <person name="Javaid M."/>
            <person name="Korchina V."/>
            <person name="Kovar C."/>
            <person name="Mata R."/>
            <person name="Mathew T."/>
            <person name="Ngo R."/>
            <person name="Nguyen L."/>
            <person name="Nguyen N."/>
            <person name="Okwuonu G."/>
            <person name="Ongeri F."/>
            <person name="Pham C."/>
            <person name="Simmons D."/>
            <person name="Wilczek-Boney K."/>
            <person name="Hale W."/>
            <person name="Jakkamsetti A."/>
            <person name="Pham P."/>
            <person name="Ruth R."/>
            <person name="San Lucas F."/>
            <person name="Warren J."/>
            <person name="Zhang J."/>
            <person name="Zhao Z."/>
            <person name="Zhou C."/>
            <person name="Zhu D."/>
            <person name="Lee S."/>
            <person name="Bess C."/>
            <person name="Blankenburg K."/>
            <person name="Forbes L."/>
            <person name="Fu Q."/>
            <person name="Gubbala S."/>
            <person name="Hirani K."/>
            <person name="Jayaseelan J.C."/>
            <person name="Lara F."/>
            <person name="Munidasa M."/>
            <person name="Palculict T."/>
            <person name="Patil S."/>
            <person name="Pu L.-L."/>
            <person name="Saada N."/>
            <person name="Tang L."/>
            <person name="Weissenberger G."/>
            <person name="Zhu Y."/>
            <person name="Hemphill L."/>
            <person name="Shang Y."/>
            <person name="Youmans B."/>
            <person name="Ayvaz T."/>
            <person name="Ross M."/>
            <person name="Santibanez J."/>
            <person name="Aqrawi P."/>
            <person name="Gross S."/>
            <person name="Joshi V."/>
            <person name="Fowler G."/>
            <person name="Nazareth L."/>
            <person name="Reid J."/>
            <person name="Worley K."/>
            <person name="Petrosino J."/>
            <person name="Highlander S."/>
            <person name="Gibbs R."/>
        </authorList>
    </citation>
    <scope>NUCLEOTIDE SEQUENCE [LARGE SCALE GENOMIC DNA]</scope>
    <source>
        <strain evidence="2">DSM 15952 / CCUG 50447 / LMG 22039 / TP 1.5</strain>
    </source>
</reference>
<dbReference type="PANTHER" id="PTHR34070">
    <property type="entry name" value="ARMADILLO-TYPE FOLD"/>
    <property type="match status" value="1"/>
</dbReference>
<dbReference type="InterPro" id="IPR014825">
    <property type="entry name" value="DNA_alkylation"/>
</dbReference>
<dbReference type="SUPFAM" id="SSF48371">
    <property type="entry name" value="ARM repeat"/>
    <property type="match status" value="1"/>
</dbReference>
<keyword evidence="2" id="KW-1185">Reference proteome</keyword>
<evidence type="ECO:0000313" key="2">
    <source>
        <dbReference type="Proteomes" id="UP000010296"/>
    </source>
</evidence>
<dbReference type="Pfam" id="PF08713">
    <property type="entry name" value="DNA_alkylation"/>
    <property type="match status" value="1"/>
</dbReference>
<dbReference type="InterPro" id="IPR016024">
    <property type="entry name" value="ARM-type_fold"/>
</dbReference>
<proteinExistence type="predicted"/>
<dbReference type="STRING" id="888064.HMPREF9088_1463"/>
<dbReference type="Gene3D" id="1.25.40.290">
    <property type="entry name" value="ARM repeat domains"/>
    <property type="match status" value="1"/>
</dbReference>
<dbReference type="AlphaFoldDB" id="E6LGH3"/>
<dbReference type="EMBL" id="AEPV01000060">
    <property type="protein sequence ID" value="EFU73737.1"/>
    <property type="molecule type" value="Genomic_DNA"/>
</dbReference>
<protein>
    <submittedName>
        <fullName evidence="1">DNA alkylation repair enzyme</fullName>
    </submittedName>
</protein>
<dbReference type="PANTHER" id="PTHR34070:SF1">
    <property type="entry name" value="DNA ALKYLATION REPAIR PROTEIN"/>
    <property type="match status" value="1"/>
</dbReference>
<name>E6LGH3_ENTI1</name>
<evidence type="ECO:0000313" key="1">
    <source>
        <dbReference type="EMBL" id="EFU73737.1"/>
    </source>
</evidence>
<dbReference type="eggNOG" id="COG4912">
    <property type="taxonomic scope" value="Bacteria"/>
</dbReference>
<gene>
    <name evidence="1" type="ORF">HMPREF9088_1463</name>
</gene>